<dbReference type="PANTHER" id="PTHR21600:SF40">
    <property type="entry name" value="PSEUDOURIDYLATE SYNTHASE RPUSD2"/>
    <property type="match status" value="1"/>
</dbReference>
<feature type="domain" description="Pseudouridine synthase RsuA/RluA-like" evidence="2">
    <location>
        <begin position="374"/>
        <end position="417"/>
    </location>
</feature>
<feature type="compositionally biased region" description="Polar residues" evidence="1">
    <location>
        <begin position="1"/>
        <end position="19"/>
    </location>
</feature>
<feature type="compositionally biased region" description="Basic residues" evidence="1">
    <location>
        <begin position="20"/>
        <end position="36"/>
    </location>
</feature>
<dbReference type="Pfam" id="PF00849">
    <property type="entry name" value="PseudoU_synth_2"/>
    <property type="match status" value="2"/>
</dbReference>
<evidence type="ECO:0000256" key="1">
    <source>
        <dbReference type="SAM" id="MobiDB-lite"/>
    </source>
</evidence>
<dbReference type="EMBL" id="BDSP01000248">
    <property type="protein sequence ID" value="GAX26616.1"/>
    <property type="molecule type" value="Genomic_DNA"/>
</dbReference>
<dbReference type="Gene3D" id="3.30.2350.10">
    <property type="entry name" value="Pseudouridine synthase"/>
    <property type="match status" value="2"/>
</dbReference>
<proteinExistence type="predicted"/>
<feature type="region of interest" description="Disordered" evidence="1">
    <location>
        <begin position="1"/>
        <end position="41"/>
    </location>
</feature>
<dbReference type="InterPro" id="IPR006145">
    <property type="entry name" value="PsdUridine_synth_RsuA/RluA"/>
</dbReference>
<dbReference type="InterPro" id="IPR020103">
    <property type="entry name" value="PsdUridine_synth_cat_dom_sf"/>
</dbReference>
<dbReference type="AlphaFoldDB" id="A0A1Z5KK23"/>
<dbReference type="InterPro" id="IPR050188">
    <property type="entry name" value="RluA_PseudoU_synthase"/>
</dbReference>
<feature type="domain" description="Pseudouridine synthase RsuA/RluA-like" evidence="2">
    <location>
        <begin position="164"/>
        <end position="256"/>
    </location>
</feature>
<reference evidence="3 4" key="1">
    <citation type="journal article" date="2015" name="Plant Cell">
        <title>Oil accumulation by the oleaginous diatom Fistulifera solaris as revealed by the genome and transcriptome.</title>
        <authorList>
            <person name="Tanaka T."/>
            <person name="Maeda Y."/>
            <person name="Veluchamy A."/>
            <person name="Tanaka M."/>
            <person name="Abida H."/>
            <person name="Marechal E."/>
            <person name="Bowler C."/>
            <person name="Muto M."/>
            <person name="Sunaga Y."/>
            <person name="Tanaka M."/>
            <person name="Yoshino T."/>
            <person name="Taniguchi T."/>
            <person name="Fukuda Y."/>
            <person name="Nemoto M."/>
            <person name="Matsumoto M."/>
            <person name="Wong P.S."/>
            <person name="Aburatani S."/>
            <person name="Fujibuchi W."/>
        </authorList>
    </citation>
    <scope>NUCLEOTIDE SEQUENCE [LARGE SCALE GENOMIC DNA]</scope>
    <source>
        <strain evidence="3 4">JPCC DA0580</strain>
    </source>
</reference>
<organism evidence="3 4">
    <name type="scientific">Fistulifera solaris</name>
    <name type="common">Oleaginous diatom</name>
    <dbReference type="NCBI Taxonomy" id="1519565"/>
    <lineage>
        <taxon>Eukaryota</taxon>
        <taxon>Sar</taxon>
        <taxon>Stramenopiles</taxon>
        <taxon>Ochrophyta</taxon>
        <taxon>Bacillariophyta</taxon>
        <taxon>Bacillariophyceae</taxon>
        <taxon>Bacillariophycidae</taxon>
        <taxon>Naviculales</taxon>
        <taxon>Naviculaceae</taxon>
        <taxon>Fistulifera</taxon>
    </lineage>
</organism>
<protein>
    <submittedName>
        <fullName evidence="3">tRNA pseudouridine synthase 9</fullName>
    </submittedName>
</protein>
<dbReference type="SUPFAM" id="SSF55120">
    <property type="entry name" value="Pseudouridine synthase"/>
    <property type="match status" value="1"/>
</dbReference>
<keyword evidence="4" id="KW-1185">Reference proteome</keyword>
<dbReference type="InParanoid" id="A0A1Z5KK23"/>
<evidence type="ECO:0000313" key="4">
    <source>
        <dbReference type="Proteomes" id="UP000198406"/>
    </source>
</evidence>
<gene>
    <name evidence="3" type="ORF">FisN_21Lh086</name>
</gene>
<dbReference type="GO" id="GO:0009982">
    <property type="term" value="F:pseudouridine synthase activity"/>
    <property type="evidence" value="ECO:0007669"/>
    <property type="project" value="InterPro"/>
</dbReference>
<comment type="caution">
    <text evidence="3">The sequence shown here is derived from an EMBL/GenBank/DDBJ whole genome shotgun (WGS) entry which is preliminary data.</text>
</comment>
<accession>A0A1Z5KK23</accession>
<dbReference type="Proteomes" id="UP000198406">
    <property type="component" value="Unassembled WGS sequence"/>
</dbReference>
<dbReference type="PANTHER" id="PTHR21600">
    <property type="entry name" value="MITOCHONDRIAL RNA PSEUDOURIDINE SYNTHASE"/>
    <property type="match status" value="1"/>
</dbReference>
<sequence length="578" mass="65358">MNADSAHSPSAKPASQTPAKSHRGPKPRSRRNRKRARPDVNEEAMQNLQFEIEHLSGKQWLLHLRPYPYTFESFAKSRWVGRTILDVYTDEFKSYPRSYYKEAIQQGRIQIIHKDCPSPVTVTCDYEIQGSDVLAHTVHRHEPSVMIHVNQSPFISIVGETEDILAVDKPATLPVHPCGGYHQNSLIPLLERTLYNEKDDNKNLFTIHRLDRLTSGLVILAKRSEVARSWTQAILKREACTKLYLARVKGRFPSNLNLPKITTTDPPLNGEWMSHECDGSVESLRKRYAHGYWVTLQSSDKAKCAAFSDMSLDEFCATSNDVESLLTSLSSSDPPPDIARKMPWLHVACPVRVVNFKDGGCESGTFDHVEDDLYRRNVKPAQSSFAVIRYDAESNSTIVLCRPSTGRTHQIRLHLQATGHSIANDPNYGGEIWYGNPEGKKSCDMAQKELDEACITLEDVPLDSDEAIQNSDASNTLHPTKSLSTKDVPATDVEVEEMARAAPRDEINESLEDFMKRTCVWCARCRGQTHTKRSRLEFLVRSQGIWLHALQYEIRIEGVATAFRTQVPSWCLSSKILR</sequence>
<evidence type="ECO:0000259" key="2">
    <source>
        <dbReference type="Pfam" id="PF00849"/>
    </source>
</evidence>
<evidence type="ECO:0000313" key="3">
    <source>
        <dbReference type="EMBL" id="GAX26616.1"/>
    </source>
</evidence>
<dbReference type="OrthoDB" id="424794at2759"/>
<dbReference type="GO" id="GO:0000455">
    <property type="term" value="P:enzyme-directed rRNA pseudouridine synthesis"/>
    <property type="evidence" value="ECO:0007669"/>
    <property type="project" value="TreeGrafter"/>
</dbReference>
<dbReference type="GO" id="GO:0003723">
    <property type="term" value="F:RNA binding"/>
    <property type="evidence" value="ECO:0007669"/>
    <property type="project" value="InterPro"/>
</dbReference>
<dbReference type="InterPro" id="IPR006224">
    <property type="entry name" value="PsdUridine_synth_RluA-like_CS"/>
</dbReference>
<name>A0A1Z5KK23_FISSO</name>
<dbReference type="PROSITE" id="PS01129">
    <property type="entry name" value="PSI_RLU"/>
    <property type="match status" value="1"/>
</dbReference>